<sequence length="821" mass="94878">MVDDIAIHLSNRCWSLNYELGIKNSISLLDHNYSSLIFFQNNFLKMLEKNCVTRSYDNGHDLIIKNSEKNLFEEDLNSLFNSILGKLQDHFDSKLVLTKILQIKLIVPLNQFIESYKNFIDDCKQKLLGNLDAYNLKSKELKKLEQQYISNLNKLHEFKIGSVPNSQSINLQRSRTPSGSSVFNSVNFITSKFSTTSLDNFKSTEGYPIEFPLILGDGTLTFNDHYQLCGFLNHMYSTLPKTISKFPFVTTSVETFNVVDFKNWLLKNIIPSRKINFGSVNGCINKENQALSRFQIEKIGQSLLDYKFLQIGNLTKKFGKFKSDDESLWFEYTDLYKFIMNFDPQGVKIEKLEEDLQAAPKFLSSLSTYIPTSNRNNIQSLEENEKLLSERAKDLYIEWSELRSNLETNIFQINKEIEEKEYSRVEFIYNVFNKLTKILQQDHLTNLKILQDMNQLVDNQDNLENHLKELTQVVIKNNTNGGIYSVNPLYNSIYSRIKILGATEREITNFDEDFPPLFGSDLSTYRKKSEFAKVEVHEKSLPFFLYDTLSRIKDKELWLNCLNFESLEFMKKKYMTKIELDEKELIQILKIWLLELPDSIIPSISYESLKQLYKEQDELRRRKLIITRISNDLSRVSLSSLYAIINDISTLGKEREMLLNLEGKIGYIPFMHLILRPHIAYIKNENDQLIKGDINFANQLMTDLIASKDDLLKIITEKELNYERQQQIRYEKKKLKLKNPKSRTIDNSDFQIVGVVDLGGTATTPTTTTTTTTADTANANAAAAAATDTGAGRSRKLYAQSEDSRTRESTPSTLIGEEIKK</sequence>
<evidence type="ECO:0000313" key="2">
    <source>
        <dbReference type="EMBL" id="ODV94238.1"/>
    </source>
</evidence>
<dbReference type="InterPro" id="IPR008936">
    <property type="entry name" value="Rho_GTPase_activation_prot"/>
</dbReference>
<organism evidence="2 3">
    <name type="scientific">Pachysolen tannophilus NRRL Y-2460</name>
    <dbReference type="NCBI Taxonomy" id="669874"/>
    <lineage>
        <taxon>Eukaryota</taxon>
        <taxon>Fungi</taxon>
        <taxon>Dikarya</taxon>
        <taxon>Ascomycota</taxon>
        <taxon>Saccharomycotina</taxon>
        <taxon>Pichiomycetes</taxon>
        <taxon>Pachysolenaceae</taxon>
        <taxon>Pachysolen</taxon>
    </lineage>
</organism>
<dbReference type="OrthoDB" id="2155291at2759"/>
<proteinExistence type="predicted"/>
<evidence type="ECO:0000256" key="1">
    <source>
        <dbReference type="SAM" id="MobiDB-lite"/>
    </source>
</evidence>
<evidence type="ECO:0000313" key="3">
    <source>
        <dbReference type="Proteomes" id="UP000094236"/>
    </source>
</evidence>
<protein>
    <recommendedName>
        <fullName evidence="4">Rho-GAP domain-containing protein</fullName>
    </recommendedName>
</protein>
<dbReference type="Proteomes" id="UP000094236">
    <property type="component" value="Unassembled WGS sequence"/>
</dbReference>
<name>A0A1E4TRD8_PACTA</name>
<accession>A0A1E4TRD8</accession>
<dbReference type="STRING" id="669874.A0A1E4TRD8"/>
<reference evidence="3" key="1">
    <citation type="submission" date="2016-05" db="EMBL/GenBank/DDBJ databases">
        <title>Comparative genomics of biotechnologically important yeasts.</title>
        <authorList>
            <consortium name="DOE Joint Genome Institute"/>
            <person name="Riley R."/>
            <person name="Haridas S."/>
            <person name="Wolfe K.H."/>
            <person name="Lopes M.R."/>
            <person name="Hittinger C.T."/>
            <person name="Goker M."/>
            <person name="Salamov A."/>
            <person name="Wisecaver J."/>
            <person name="Long T.M."/>
            <person name="Aerts A.L."/>
            <person name="Barry K."/>
            <person name="Choi C."/>
            <person name="Clum A."/>
            <person name="Coughlan A.Y."/>
            <person name="Deshpande S."/>
            <person name="Douglass A.P."/>
            <person name="Hanson S.J."/>
            <person name="Klenk H.-P."/>
            <person name="Labutti K."/>
            <person name="Lapidus A."/>
            <person name="Lindquist E."/>
            <person name="Lipzen A."/>
            <person name="Meier-Kolthoff J.P."/>
            <person name="Ohm R.A."/>
            <person name="Otillar R.P."/>
            <person name="Pangilinan J."/>
            <person name="Peng Y."/>
            <person name="Rokas A."/>
            <person name="Rosa C.A."/>
            <person name="Scheuner C."/>
            <person name="Sibirny A.A."/>
            <person name="Slot J.C."/>
            <person name="Stielow J.B."/>
            <person name="Sun H."/>
            <person name="Kurtzman C.P."/>
            <person name="Blackwell M."/>
            <person name="Grigoriev I.V."/>
            <person name="Jeffries T.W."/>
        </authorList>
    </citation>
    <scope>NUCLEOTIDE SEQUENCE [LARGE SCALE GENOMIC DNA]</scope>
    <source>
        <strain evidence="3">NRRL Y-2460</strain>
    </source>
</reference>
<gene>
    <name evidence="2" type="ORF">PACTADRAFT_35045</name>
</gene>
<feature type="region of interest" description="Disordered" evidence="1">
    <location>
        <begin position="784"/>
        <end position="821"/>
    </location>
</feature>
<dbReference type="EMBL" id="KV454016">
    <property type="protein sequence ID" value="ODV94238.1"/>
    <property type="molecule type" value="Genomic_DNA"/>
</dbReference>
<dbReference type="AlphaFoldDB" id="A0A1E4TRD8"/>
<evidence type="ECO:0008006" key="4">
    <source>
        <dbReference type="Google" id="ProtNLM"/>
    </source>
</evidence>
<dbReference type="Gene3D" id="1.10.555.10">
    <property type="entry name" value="Rho GTPase activation protein"/>
    <property type="match status" value="1"/>
</dbReference>
<dbReference type="SUPFAM" id="SSF48350">
    <property type="entry name" value="GTPase activation domain, GAP"/>
    <property type="match status" value="1"/>
</dbReference>
<keyword evidence="3" id="KW-1185">Reference proteome</keyword>